<evidence type="ECO:0000256" key="5">
    <source>
        <dbReference type="ARBA" id="ARBA00022777"/>
    </source>
</evidence>
<dbReference type="PROSITE" id="PS50109">
    <property type="entry name" value="HIS_KIN"/>
    <property type="match status" value="1"/>
</dbReference>
<organism evidence="8 9">
    <name type="scientific">Pseudoduganella flava</name>
    <dbReference type="NCBI Taxonomy" id="871742"/>
    <lineage>
        <taxon>Bacteria</taxon>
        <taxon>Pseudomonadati</taxon>
        <taxon>Pseudomonadota</taxon>
        <taxon>Betaproteobacteria</taxon>
        <taxon>Burkholderiales</taxon>
        <taxon>Oxalobacteraceae</taxon>
        <taxon>Telluria group</taxon>
        <taxon>Pseudoduganella</taxon>
    </lineage>
</organism>
<evidence type="ECO:0000313" key="8">
    <source>
        <dbReference type="EMBL" id="TWI45348.1"/>
    </source>
</evidence>
<comment type="catalytic activity">
    <reaction evidence="1">
        <text>ATP + protein L-histidine = ADP + protein N-phospho-L-histidine.</text>
        <dbReference type="EC" id="2.7.13.3"/>
    </reaction>
</comment>
<dbReference type="InterPro" id="IPR036890">
    <property type="entry name" value="HATPase_C_sf"/>
</dbReference>
<evidence type="ECO:0000313" key="9">
    <source>
        <dbReference type="Proteomes" id="UP000315112"/>
    </source>
</evidence>
<feature type="domain" description="Histidine kinase" evidence="7">
    <location>
        <begin position="17"/>
        <end position="254"/>
    </location>
</feature>
<dbReference type="InterPro" id="IPR050980">
    <property type="entry name" value="2C_sensor_his_kinase"/>
</dbReference>
<dbReference type="EC" id="2.7.13.3" evidence="2"/>
<sequence>MMEDQGGSPELFVFLASTVHDMKNSISVLGGTLENLLDQANAQAAVQANLQANAQGQQPPAQPVVNDMSYPQLAHMLYQTRRLSDNLMQLLALYKEVGKPTYPFDPNTVPLSELVHQVASQARVLLVSKQITLEADFPPDLLWTLDEDLVIGVLAHAINNAVRYTRDRIRLVIAERDGMLEFRVEDNGMGFPPSMLEAGAVVGQGVNFLTNSSGLGLFFASEVAKMHKRRQRAGSIRLENGGPLGGGCFVLVLP</sequence>
<gene>
    <name evidence="8" type="ORF">IP92_03726</name>
</gene>
<name>A0A562PLU5_9BURK</name>
<dbReference type="GO" id="GO:0000160">
    <property type="term" value="P:phosphorelay signal transduction system"/>
    <property type="evidence" value="ECO:0007669"/>
    <property type="project" value="UniProtKB-KW"/>
</dbReference>
<dbReference type="InterPro" id="IPR003594">
    <property type="entry name" value="HATPase_dom"/>
</dbReference>
<evidence type="ECO:0000256" key="3">
    <source>
        <dbReference type="ARBA" id="ARBA00022553"/>
    </source>
</evidence>
<evidence type="ECO:0000256" key="6">
    <source>
        <dbReference type="ARBA" id="ARBA00023012"/>
    </source>
</evidence>
<dbReference type="Gene3D" id="3.30.565.10">
    <property type="entry name" value="Histidine kinase-like ATPase, C-terminal domain"/>
    <property type="match status" value="1"/>
</dbReference>
<reference evidence="8 9" key="1">
    <citation type="journal article" date="2015" name="Stand. Genomic Sci.">
        <title>Genomic Encyclopedia of Bacterial and Archaeal Type Strains, Phase III: the genomes of soil and plant-associated and newly described type strains.</title>
        <authorList>
            <person name="Whitman W.B."/>
            <person name="Woyke T."/>
            <person name="Klenk H.P."/>
            <person name="Zhou Y."/>
            <person name="Lilburn T.G."/>
            <person name="Beck B.J."/>
            <person name="De Vos P."/>
            <person name="Vandamme P."/>
            <person name="Eisen J.A."/>
            <person name="Garrity G."/>
            <person name="Hugenholtz P."/>
            <person name="Kyrpides N.C."/>
        </authorList>
    </citation>
    <scope>NUCLEOTIDE SEQUENCE [LARGE SCALE GENOMIC DNA]</scope>
    <source>
        <strain evidence="8 9">CGMCC 1.10685</strain>
    </source>
</reference>
<accession>A0A562PLU5</accession>
<dbReference type="PANTHER" id="PTHR44936:SF9">
    <property type="entry name" value="SENSOR PROTEIN CREC"/>
    <property type="match status" value="1"/>
</dbReference>
<dbReference type="Pfam" id="PF02518">
    <property type="entry name" value="HATPase_c"/>
    <property type="match status" value="1"/>
</dbReference>
<dbReference type="GO" id="GO:0004673">
    <property type="term" value="F:protein histidine kinase activity"/>
    <property type="evidence" value="ECO:0007669"/>
    <property type="project" value="UniProtKB-EC"/>
</dbReference>
<dbReference type="Proteomes" id="UP000315112">
    <property type="component" value="Unassembled WGS sequence"/>
</dbReference>
<dbReference type="SMART" id="SM00387">
    <property type="entry name" value="HATPase_c"/>
    <property type="match status" value="1"/>
</dbReference>
<dbReference type="EMBL" id="VLKW01000007">
    <property type="protein sequence ID" value="TWI45348.1"/>
    <property type="molecule type" value="Genomic_DNA"/>
</dbReference>
<dbReference type="PANTHER" id="PTHR44936">
    <property type="entry name" value="SENSOR PROTEIN CREC"/>
    <property type="match status" value="1"/>
</dbReference>
<evidence type="ECO:0000256" key="1">
    <source>
        <dbReference type="ARBA" id="ARBA00000085"/>
    </source>
</evidence>
<evidence type="ECO:0000259" key="7">
    <source>
        <dbReference type="PROSITE" id="PS50109"/>
    </source>
</evidence>
<comment type="caution">
    <text evidence="8">The sequence shown here is derived from an EMBL/GenBank/DDBJ whole genome shotgun (WGS) entry which is preliminary data.</text>
</comment>
<proteinExistence type="predicted"/>
<keyword evidence="4" id="KW-0808">Transferase</keyword>
<evidence type="ECO:0000256" key="4">
    <source>
        <dbReference type="ARBA" id="ARBA00022679"/>
    </source>
</evidence>
<keyword evidence="5 8" id="KW-0418">Kinase</keyword>
<keyword evidence="6" id="KW-0902">Two-component regulatory system</keyword>
<dbReference type="SUPFAM" id="SSF55874">
    <property type="entry name" value="ATPase domain of HSP90 chaperone/DNA topoisomerase II/histidine kinase"/>
    <property type="match status" value="1"/>
</dbReference>
<dbReference type="AlphaFoldDB" id="A0A562PLU5"/>
<keyword evidence="3" id="KW-0597">Phosphoprotein</keyword>
<protein>
    <recommendedName>
        <fullName evidence="2">histidine kinase</fullName>
        <ecNumber evidence="2">2.7.13.3</ecNumber>
    </recommendedName>
</protein>
<evidence type="ECO:0000256" key="2">
    <source>
        <dbReference type="ARBA" id="ARBA00012438"/>
    </source>
</evidence>
<dbReference type="InterPro" id="IPR005467">
    <property type="entry name" value="His_kinase_dom"/>
</dbReference>